<evidence type="ECO:0000256" key="6">
    <source>
        <dbReference type="ARBA" id="ARBA00048539"/>
    </source>
</evidence>
<evidence type="ECO:0000313" key="12">
    <source>
        <dbReference type="EMBL" id="RUT12807.1"/>
    </source>
</evidence>
<feature type="compositionally biased region" description="Basic and acidic residues" evidence="9">
    <location>
        <begin position="270"/>
        <end position="287"/>
    </location>
</feature>
<name>A0AB37UNQ2_9CYAN</name>
<sequence length="398" mass="45748">MTDNKPTKMSRANWTPLHARLHRTLRSRHLLEKHQRLLVAVSGGQDSLCLVQLLLDLQPKWEWQLGIAHCDHRWRSDSQANADFVARLAQRWKVPFYCHTAEQPLLNEAAARQWRYQALAAIAQTHNYPYIATGHTASDRAETLLYNLIRGSGADGLQALTWQRPLHVGTQSYAPLLVRPLLEVTRTETAQFCQERQLQVWEDTTNLDLKYARNRIRQELLPYIQTHFNSQVELTLAQTAELLQAEVEYLERAADELRQLAVDWEDKGIRGQGDKEAREQRGTEAEGQRNNPKSKIQNLKFPDFRTPVCSTGDTPARNWLLPTPDSLIKIDRRILQTAHIALQRRVMRQILQQTLRCSPNFEQIEKLMALIAAPNGTQTDPFPGGAIATVDKDWIWLK</sequence>
<dbReference type="InterPro" id="IPR015262">
    <property type="entry name" value="tRNA_Ile_lys_synt_subst-bd"/>
</dbReference>
<dbReference type="GO" id="GO:0005737">
    <property type="term" value="C:cytoplasm"/>
    <property type="evidence" value="ECO:0007669"/>
    <property type="project" value="UniProtKB-SubCell"/>
</dbReference>
<comment type="catalytic activity">
    <reaction evidence="6 7">
        <text>cytidine(34) in tRNA(Ile2) + L-lysine + ATP = lysidine(34) in tRNA(Ile2) + AMP + diphosphate + H(+)</text>
        <dbReference type="Rhea" id="RHEA:43744"/>
        <dbReference type="Rhea" id="RHEA-COMP:10625"/>
        <dbReference type="Rhea" id="RHEA-COMP:10670"/>
        <dbReference type="ChEBI" id="CHEBI:15378"/>
        <dbReference type="ChEBI" id="CHEBI:30616"/>
        <dbReference type="ChEBI" id="CHEBI:32551"/>
        <dbReference type="ChEBI" id="CHEBI:33019"/>
        <dbReference type="ChEBI" id="CHEBI:82748"/>
        <dbReference type="ChEBI" id="CHEBI:83665"/>
        <dbReference type="ChEBI" id="CHEBI:456215"/>
        <dbReference type="EC" id="6.3.4.19"/>
    </reaction>
</comment>
<evidence type="ECO:0000256" key="3">
    <source>
        <dbReference type="ARBA" id="ARBA00022694"/>
    </source>
</evidence>
<gene>
    <name evidence="7 12" type="primary">tilS</name>
    <name evidence="12" type="ORF">DSM107010_19370</name>
</gene>
<dbReference type="NCBIfam" id="TIGR02432">
    <property type="entry name" value="lysidine_TilS_N"/>
    <property type="match status" value="1"/>
</dbReference>
<evidence type="ECO:0000256" key="5">
    <source>
        <dbReference type="ARBA" id="ARBA00022840"/>
    </source>
</evidence>
<dbReference type="InterPro" id="IPR014729">
    <property type="entry name" value="Rossmann-like_a/b/a_fold"/>
</dbReference>
<dbReference type="Pfam" id="PF09179">
    <property type="entry name" value="TilS"/>
    <property type="match status" value="1"/>
</dbReference>
<evidence type="ECO:0000256" key="7">
    <source>
        <dbReference type="HAMAP-Rule" id="MF_01161"/>
    </source>
</evidence>
<dbReference type="Gene3D" id="1.20.59.20">
    <property type="match status" value="1"/>
</dbReference>
<feature type="region of interest" description="Disordered" evidence="9">
    <location>
        <begin position="270"/>
        <end position="297"/>
    </location>
</feature>
<keyword evidence="3 7" id="KW-0819">tRNA processing</keyword>
<keyword evidence="4 7" id="KW-0547">Nucleotide-binding</keyword>
<dbReference type="GO" id="GO:0005524">
    <property type="term" value="F:ATP binding"/>
    <property type="evidence" value="ECO:0007669"/>
    <property type="project" value="UniProtKB-UniRule"/>
</dbReference>
<evidence type="ECO:0000256" key="9">
    <source>
        <dbReference type="SAM" id="MobiDB-lite"/>
    </source>
</evidence>
<dbReference type="GO" id="GO:0006400">
    <property type="term" value="P:tRNA modification"/>
    <property type="evidence" value="ECO:0007669"/>
    <property type="project" value="UniProtKB-UniRule"/>
</dbReference>
<keyword evidence="1 7" id="KW-0963">Cytoplasm</keyword>
<reference evidence="12 13" key="1">
    <citation type="journal article" date="2019" name="Genome Biol. Evol.">
        <title>Day and night: Metabolic profiles and evolutionary relationships of six axenic non-marine cyanobacteria.</title>
        <authorList>
            <person name="Will S.E."/>
            <person name="Henke P."/>
            <person name="Boedeker C."/>
            <person name="Huang S."/>
            <person name="Brinkmann H."/>
            <person name="Rohde M."/>
            <person name="Jarek M."/>
            <person name="Friedl T."/>
            <person name="Seufert S."/>
            <person name="Schumacher M."/>
            <person name="Overmann J."/>
            <person name="Neumann-Schaal M."/>
            <person name="Petersen J."/>
        </authorList>
    </citation>
    <scope>NUCLEOTIDE SEQUENCE [LARGE SCALE GENOMIC DNA]</scope>
    <source>
        <strain evidence="12 13">SAG 39.79</strain>
    </source>
</reference>
<keyword evidence="5 7" id="KW-0067">ATP-binding</keyword>
<dbReference type="Proteomes" id="UP000282574">
    <property type="component" value="Unassembled WGS sequence"/>
</dbReference>
<keyword evidence="2 7" id="KW-0436">Ligase</keyword>
<dbReference type="InterPro" id="IPR011063">
    <property type="entry name" value="TilS/TtcA_N"/>
</dbReference>
<evidence type="ECO:0000313" key="13">
    <source>
        <dbReference type="Proteomes" id="UP000282574"/>
    </source>
</evidence>
<dbReference type="InterPro" id="IPR012795">
    <property type="entry name" value="tRNA_Ile_lys_synt_N"/>
</dbReference>
<keyword evidence="8" id="KW-0175">Coiled coil</keyword>
<dbReference type="Gene3D" id="3.40.50.620">
    <property type="entry name" value="HUPs"/>
    <property type="match status" value="1"/>
</dbReference>
<dbReference type="SUPFAM" id="SSF82829">
    <property type="entry name" value="MesJ substrate recognition domain-like"/>
    <property type="match status" value="1"/>
</dbReference>
<dbReference type="AlphaFoldDB" id="A0AB37UNQ2"/>
<evidence type="ECO:0000256" key="8">
    <source>
        <dbReference type="SAM" id="Coils"/>
    </source>
</evidence>
<dbReference type="EC" id="6.3.4.19" evidence="7"/>
<dbReference type="InterPro" id="IPR012094">
    <property type="entry name" value="tRNA_Ile_lys_synt"/>
</dbReference>
<feature type="domain" description="tRNA(Ile)-lysidine/2-thiocytidine synthase N-terminal" evidence="10">
    <location>
        <begin position="37"/>
        <end position="219"/>
    </location>
</feature>
<evidence type="ECO:0000259" key="11">
    <source>
        <dbReference type="Pfam" id="PF09179"/>
    </source>
</evidence>
<dbReference type="CDD" id="cd01992">
    <property type="entry name" value="TilS_N"/>
    <property type="match status" value="1"/>
</dbReference>
<protein>
    <recommendedName>
        <fullName evidence="7">tRNA(Ile)-lysidine synthase</fullName>
        <ecNumber evidence="7">6.3.4.19</ecNumber>
    </recommendedName>
    <alternativeName>
        <fullName evidence="7">tRNA(Ile)-2-lysyl-cytidine synthase</fullName>
    </alternativeName>
    <alternativeName>
        <fullName evidence="7">tRNA(Ile)-lysidine synthetase</fullName>
    </alternativeName>
</protein>
<dbReference type="Pfam" id="PF01171">
    <property type="entry name" value="ATP_bind_3"/>
    <property type="match status" value="1"/>
</dbReference>
<dbReference type="PANTHER" id="PTHR43033:SF1">
    <property type="entry name" value="TRNA(ILE)-LYSIDINE SYNTHASE-RELATED"/>
    <property type="match status" value="1"/>
</dbReference>
<evidence type="ECO:0000259" key="10">
    <source>
        <dbReference type="Pfam" id="PF01171"/>
    </source>
</evidence>
<accession>A0AB37UNQ2</accession>
<comment type="domain">
    <text evidence="7">The N-terminal region contains the highly conserved SGGXDS motif, predicted to be a P-loop motif involved in ATP binding.</text>
</comment>
<dbReference type="SUPFAM" id="SSF52402">
    <property type="entry name" value="Adenine nucleotide alpha hydrolases-like"/>
    <property type="match status" value="1"/>
</dbReference>
<organism evidence="12 13">
    <name type="scientific">Chroococcidiopsis cubana SAG 39.79</name>
    <dbReference type="NCBI Taxonomy" id="388085"/>
    <lineage>
        <taxon>Bacteria</taxon>
        <taxon>Bacillati</taxon>
        <taxon>Cyanobacteriota</taxon>
        <taxon>Cyanophyceae</taxon>
        <taxon>Chroococcidiopsidales</taxon>
        <taxon>Chroococcidiopsidaceae</taxon>
        <taxon>Chroococcidiopsis</taxon>
    </lineage>
</organism>
<proteinExistence type="inferred from homology"/>
<dbReference type="EMBL" id="RSCK01000011">
    <property type="protein sequence ID" value="RUT12807.1"/>
    <property type="molecule type" value="Genomic_DNA"/>
</dbReference>
<evidence type="ECO:0000256" key="2">
    <source>
        <dbReference type="ARBA" id="ARBA00022598"/>
    </source>
</evidence>
<feature type="coiled-coil region" evidence="8">
    <location>
        <begin position="240"/>
        <end position="267"/>
    </location>
</feature>
<dbReference type="GO" id="GO:0032267">
    <property type="term" value="F:tRNA(Ile)-lysidine synthase activity"/>
    <property type="evidence" value="ECO:0007669"/>
    <property type="project" value="UniProtKB-EC"/>
</dbReference>
<keyword evidence="13" id="KW-1185">Reference proteome</keyword>
<comment type="subcellular location">
    <subcellularLocation>
        <location evidence="7">Cytoplasm</location>
    </subcellularLocation>
</comment>
<evidence type="ECO:0000256" key="1">
    <source>
        <dbReference type="ARBA" id="ARBA00022490"/>
    </source>
</evidence>
<feature type="compositionally biased region" description="Polar residues" evidence="9">
    <location>
        <begin position="288"/>
        <end position="297"/>
    </location>
</feature>
<comment type="function">
    <text evidence="7">Ligates lysine onto the cytidine present at position 34 of the AUA codon-specific tRNA(Ile) that contains the anticodon CAU, in an ATP-dependent manner. Cytidine is converted to lysidine, thus changing the amino acid specificity of the tRNA from methionine to isoleucine.</text>
</comment>
<feature type="domain" description="tRNA(Ile)-lysidine synthase substrate-binding" evidence="11">
    <location>
        <begin position="335"/>
        <end position="384"/>
    </location>
</feature>
<feature type="binding site" evidence="7">
    <location>
        <begin position="42"/>
        <end position="47"/>
    </location>
    <ligand>
        <name>ATP</name>
        <dbReference type="ChEBI" id="CHEBI:30616"/>
    </ligand>
</feature>
<dbReference type="HAMAP" id="MF_01161">
    <property type="entry name" value="tRNA_Ile_lys_synt"/>
    <property type="match status" value="1"/>
</dbReference>
<dbReference type="PANTHER" id="PTHR43033">
    <property type="entry name" value="TRNA(ILE)-LYSIDINE SYNTHASE-RELATED"/>
    <property type="match status" value="1"/>
</dbReference>
<comment type="similarity">
    <text evidence="7">Belongs to the tRNA(Ile)-lysidine synthase family.</text>
</comment>
<evidence type="ECO:0000256" key="4">
    <source>
        <dbReference type="ARBA" id="ARBA00022741"/>
    </source>
</evidence>
<comment type="caution">
    <text evidence="12">The sequence shown here is derived from an EMBL/GenBank/DDBJ whole genome shotgun (WGS) entry which is preliminary data.</text>
</comment>